<protein>
    <submittedName>
        <fullName evidence="1">Uncharacterized protein</fullName>
    </submittedName>
</protein>
<keyword evidence="2" id="KW-1185">Reference proteome</keyword>
<accession>A0A8J2BPH9</accession>
<sequence>MRGLHELRVWLLCQALREEVSLEPCQEGTRSDRMSKLPLFPYRTRFRVMPQQRGVAYQLCGALRAGGAELFLLDAGLCFAQRG</sequence>
<gene>
    <name evidence="1" type="ORF">MPNT_30111</name>
</gene>
<proteinExistence type="predicted"/>
<dbReference type="RefSeq" id="WP_214096362.1">
    <property type="nucleotide sequence ID" value="NZ_CAJNOB010000023.1"/>
</dbReference>
<evidence type="ECO:0000313" key="2">
    <source>
        <dbReference type="Proteomes" id="UP000663859"/>
    </source>
</evidence>
<dbReference type="EMBL" id="CAJNOB010000023">
    <property type="protein sequence ID" value="CAF0699060.1"/>
    <property type="molecule type" value="Genomic_DNA"/>
</dbReference>
<reference evidence="1" key="1">
    <citation type="submission" date="2021-02" db="EMBL/GenBank/DDBJ databases">
        <authorList>
            <person name="Cremers G."/>
            <person name="Picone N."/>
        </authorList>
    </citation>
    <scope>NUCLEOTIDE SEQUENCE</scope>
    <source>
        <strain evidence="1">PQ17</strain>
    </source>
</reference>
<evidence type="ECO:0000313" key="1">
    <source>
        <dbReference type="EMBL" id="CAF0699060.1"/>
    </source>
</evidence>
<organism evidence="1 2">
    <name type="scientific">Candidatus Methylacidithermus pantelleriae</name>
    <dbReference type="NCBI Taxonomy" id="2744239"/>
    <lineage>
        <taxon>Bacteria</taxon>
        <taxon>Pseudomonadati</taxon>
        <taxon>Verrucomicrobiota</taxon>
        <taxon>Methylacidiphilae</taxon>
        <taxon>Methylacidiphilales</taxon>
        <taxon>Methylacidiphilaceae</taxon>
        <taxon>Candidatus Methylacidithermus</taxon>
    </lineage>
</organism>
<name>A0A8J2BPH9_9BACT</name>
<dbReference type="AlphaFoldDB" id="A0A8J2BPH9"/>
<comment type="caution">
    <text evidence="1">The sequence shown here is derived from an EMBL/GenBank/DDBJ whole genome shotgun (WGS) entry which is preliminary data.</text>
</comment>
<dbReference type="Proteomes" id="UP000663859">
    <property type="component" value="Unassembled WGS sequence"/>
</dbReference>